<name>A0A1R3J417_COCAP</name>
<gene>
    <name evidence="2" type="ORF">CCACVL1_07775</name>
</gene>
<feature type="compositionally biased region" description="Basic and acidic residues" evidence="1">
    <location>
        <begin position="45"/>
        <end position="62"/>
    </location>
</feature>
<reference evidence="2 3" key="1">
    <citation type="submission" date="2013-09" db="EMBL/GenBank/DDBJ databases">
        <title>Corchorus capsularis genome sequencing.</title>
        <authorList>
            <person name="Alam M."/>
            <person name="Haque M.S."/>
            <person name="Islam M.S."/>
            <person name="Emdad E.M."/>
            <person name="Islam M.M."/>
            <person name="Ahmed B."/>
            <person name="Halim A."/>
            <person name="Hossen Q.M.M."/>
            <person name="Hossain M.Z."/>
            <person name="Ahmed R."/>
            <person name="Khan M.M."/>
            <person name="Islam R."/>
            <person name="Rashid M.M."/>
            <person name="Khan S.A."/>
            <person name="Rahman M.S."/>
            <person name="Alam M."/>
        </authorList>
    </citation>
    <scope>NUCLEOTIDE SEQUENCE [LARGE SCALE GENOMIC DNA]</scope>
    <source>
        <strain evidence="3">cv. CVL-1</strain>
        <tissue evidence="2">Whole seedling</tissue>
    </source>
</reference>
<dbReference type="EMBL" id="AWWV01008657">
    <property type="protein sequence ID" value="OMO89550.1"/>
    <property type="molecule type" value="Genomic_DNA"/>
</dbReference>
<evidence type="ECO:0000313" key="3">
    <source>
        <dbReference type="Proteomes" id="UP000188268"/>
    </source>
</evidence>
<evidence type="ECO:0000313" key="2">
    <source>
        <dbReference type="EMBL" id="OMO89550.1"/>
    </source>
</evidence>
<dbReference type="CDD" id="cd00303">
    <property type="entry name" value="retropepsin_like"/>
    <property type="match status" value="1"/>
</dbReference>
<dbReference type="Proteomes" id="UP000188268">
    <property type="component" value="Unassembled WGS sequence"/>
</dbReference>
<feature type="compositionally biased region" description="Low complexity" evidence="1">
    <location>
        <begin position="14"/>
        <end position="24"/>
    </location>
</feature>
<feature type="region of interest" description="Disordered" evidence="1">
    <location>
        <begin position="38"/>
        <end position="97"/>
    </location>
</feature>
<evidence type="ECO:0008006" key="4">
    <source>
        <dbReference type="Google" id="ProtNLM"/>
    </source>
</evidence>
<dbReference type="Gene3D" id="2.40.70.10">
    <property type="entry name" value="Acid Proteases"/>
    <property type="match status" value="1"/>
</dbReference>
<proteinExistence type="predicted"/>
<comment type="caution">
    <text evidence="2">The sequence shown here is derived from an EMBL/GenBank/DDBJ whole genome shotgun (WGS) entry which is preliminary data.</text>
</comment>
<sequence length="355" mass="40253">MEENQPWYTKEMESPIIPTSIPPSYVCPTPPTSTLTAVSSLHAQMPRDDNTIVERVEEEKDPVSSSEVSPTPTRKEEKPKKRKKKMMETTQEPPPYPQRLISRKRICSKDDQLNSLCKLEVNILIVAGIEKVPMYASFLKQLCTDKKELRENNEYMNENVSAAFQRKLPHKCKDLGSLSIPCSIGGKRIEKATCDLGASINIMPYSVYEKLGLEHIIKTKVIIQLADRTDVRPEGLVEDVLVQVGKFVFPANFYILKMSGDDQGLPLVPILFGRTFLLTARARISVHDGKINLEFDGEALEFDIYKTMKYPVEKHSVFAIDSIDLLVDHVTLIDRKDELETIITNSLDKEEVKES</sequence>
<dbReference type="Gramene" id="OMO89550">
    <property type="protein sequence ID" value="OMO89550"/>
    <property type="gene ID" value="CCACVL1_07775"/>
</dbReference>
<dbReference type="OrthoDB" id="1434404at2759"/>
<dbReference type="PANTHER" id="PTHR33067">
    <property type="entry name" value="RNA-DIRECTED DNA POLYMERASE-RELATED"/>
    <property type="match status" value="1"/>
</dbReference>
<evidence type="ECO:0000256" key="1">
    <source>
        <dbReference type="SAM" id="MobiDB-lite"/>
    </source>
</evidence>
<dbReference type="OMA" id="FVIMEME"/>
<accession>A0A1R3J417</accession>
<keyword evidence="3" id="KW-1185">Reference proteome</keyword>
<feature type="region of interest" description="Disordered" evidence="1">
    <location>
        <begin position="1"/>
        <end position="25"/>
    </location>
</feature>
<dbReference type="InterPro" id="IPR021109">
    <property type="entry name" value="Peptidase_aspartic_dom_sf"/>
</dbReference>
<dbReference type="PANTHER" id="PTHR33067:SF9">
    <property type="entry name" value="RNA-DIRECTED DNA POLYMERASE"/>
    <property type="match status" value="1"/>
</dbReference>
<feature type="compositionally biased region" description="Low complexity" evidence="1">
    <location>
        <begin position="63"/>
        <end position="72"/>
    </location>
</feature>
<protein>
    <recommendedName>
        <fullName evidence="4">Aspartic peptidase</fullName>
    </recommendedName>
</protein>
<dbReference type="AlphaFoldDB" id="A0A1R3J417"/>
<organism evidence="2 3">
    <name type="scientific">Corchorus capsularis</name>
    <name type="common">Jute</name>
    <dbReference type="NCBI Taxonomy" id="210143"/>
    <lineage>
        <taxon>Eukaryota</taxon>
        <taxon>Viridiplantae</taxon>
        <taxon>Streptophyta</taxon>
        <taxon>Embryophyta</taxon>
        <taxon>Tracheophyta</taxon>
        <taxon>Spermatophyta</taxon>
        <taxon>Magnoliopsida</taxon>
        <taxon>eudicotyledons</taxon>
        <taxon>Gunneridae</taxon>
        <taxon>Pentapetalae</taxon>
        <taxon>rosids</taxon>
        <taxon>malvids</taxon>
        <taxon>Malvales</taxon>
        <taxon>Malvaceae</taxon>
        <taxon>Grewioideae</taxon>
        <taxon>Apeibeae</taxon>
        <taxon>Corchorus</taxon>
    </lineage>
</organism>